<dbReference type="Pfam" id="PF13649">
    <property type="entry name" value="Methyltransf_25"/>
    <property type="match status" value="1"/>
</dbReference>
<dbReference type="Proteomes" id="UP001597073">
    <property type="component" value="Unassembled WGS sequence"/>
</dbReference>
<protein>
    <submittedName>
        <fullName evidence="3">Class I SAM-dependent DNA methyltransferase</fullName>
    </submittedName>
</protein>
<dbReference type="SUPFAM" id="SSF53335">
    <property type="entry name" value="S-adenosyl-L-methionine-dependent methyltransferases"/>
    <property type="match status" value="1"/>
</dbReference>
<dbReference type="CDD" id="cd02440">
    <property type="entry name" value="AdoMet_MTases"/>
    <property type="match status" value="1"/>
</dbReference>
<keyword evidence="4" id="KW-1185">Reference proteome</keyword>
<dbReference type="RefSeq" id="WP_377139265.1">
    <property type="nucleotide sequence ID" value="NZ_JBHTIA010000003.1"/>
</dbReference>
<proteinExistence type="predicted"/>
<evidence type="ECO:0000313" key="4">
    <source>
        <dbReference type="Proteomes" id="UP001597073"/>
    </source>
</evidence>
<sequence length="202" mass="22837">MNQAESNNVYKVYDKIANWFATNRDTVLLEQNYLDKLIACLPANGTVLDVGCGTGKPILQYLLSKDLVVTGIDASSRILEIARFNFPQNEFILGDMRQLNLKKKFDAIIAWHSFFHLPAQDQPAMFNIFKKHLNPNEILLFTSGTENGEAWGMVSGENLFHASLDKIEYENLLKQNGFAVLQYTANDPDCGYAKVWMAKLLP</sequence>
<comment type="caution">
    <text evidence="3">The sequence shown here is derived from an EMBL/GenBank/DDBJ whole genome shotgun (WGS) entry which is preliminary data.</text>
</comment>
<evidence type="ECO:0000259" key="2">
    <source>
        <dbReference type="Pfam" id="PF13649"/>
    </source>
</evidence>
<reference evidence="4" key="1">
    <citation type="journal article" date="2019" name="Int. J. Syst. Evol. Microbiol.">
        <title>The Global Catalogue of Microorganisms (GCM) 10K type strain sequencing project: providing services to taxonomists for standard genome sequencing and annotation.</title>
        <authorList>
            <consortium name="The Broad Institute Genomics Platform"/>
            <consortium name="The Broad Institute Genome Sequencing Center for Infectious Disease"/>
            <person name="Wu L."/>
            <person name="Ma J."/>
        </authorList>
    </citation>
    <scope>NUCLEOTIDE SEQUENCE [LARGE SCALE GENOMIC DNA]</scope>
    <source>
        <strain evidence="4">CCUG 60742</strain>
    </source>
</reference>
<feature type="domain" description="Methyltransferase" evidence="2">
    <location>
        <begin position="47"/>
        <end position="136"/>
    </location>
</feature>
<dbReference type="InterPro" id="IPR041698">
    <property type="entry name" value="Methyltransf_25"/>
</dbReference>
<keyword evidence="3" id="KW-0489">Methyltransferase</keyword>
<gene>
    <name evidence="3" type="ORF">ACFQZI_05090</name>
</gene>
<dbReference type="GO" id="GO:0032259">
    <property type="term" value="P:methylation"/>
    <property type="evidence" value="ECO:0007669"/>
    <property type="project" value="UniProtKB-KW"/>
</dbReference>
<evidence type="ECO:0000313" key="3">
    <source>
        <dbReference type="EMBL" id="MFD0764215.1"/>
    </source>
</evidence>
<dbReference type="GO" id="GO:0008168">
    <property type="term" value="F:methyltransferase activity"/>
    <property type="evidence" value="ECO:0007669"/>
    <property type="project" value="UniProtKB-KW"/>
</dbReference>
<name>A0ABW2ZDF0_9SPHI</name>
<organism evidence="3 4">
    <name type="scientific">Mucilaginibacter lutimaris</name>
    <dbReference type="NCBI Taxonomy" id="931629"/>
    <lineage>
        <taxon>Bacteria</taxon>
        <taxon>Pseudomonadati</taxon>
        <taxon>Bacteroidota</taxon>
        <taxon>Sphingobacteriia</taxon>
        <taxon>Sphingobacteriales</taxon>
        <taxon>Sphingobacteriaceae</taxon>
        <taxon>Mucilaginibacter</taxon>
    </lineage>
</organism>
<dbReference type="InterPro" id="IPR029063">
    <property type="entry name" value="SAM-dependent_MTases_sf"/>
</dbReference>
<accession>A0ABW2ZDF0</accession>
<dbReference type="EMBL" id="JBHTIA010000003">
    <property type="protein sequence ID" value="MFD0764215.1"/>
    <property type="molecule type" value="Genomic_DNA"/>
</dbReference>
<evidence type="ECO:0000256" key="1">
    <source>
        <dbReference type="ARBA" id="ARBA00022679"/>
    </source>
</evidence>
<keyword evidence="1" id="KW-0808">Transferase</keyword>
<dbReference type="Gene3D" id="3.40.50.150">
    <property type="entry name" value="Vaccinia Virus protein VP39"/>
    <property type="match status" value="1"/>
</dbReference>
<dbReference type="PANTHER" id="PTHR43861">
    <property type="entry name" value="TRANS-ACONITATE 2-METHYLTRANSFERASE-RELATED"/>
    <property type="match status" value="1"/>
</dbReference>